<evidence type="ECO:0000313" key="2">
    <source>
        <dbReference type="EMBL" id="EMS33709.1"/>
    </source>
</evidence>
<reference evidence="2" key="1">
    <citation type="submission" date="2013-01" db="EMBL/GenBank/DDBJ databases">
        <title>Genome assembly of Mariniradius saccharolyticus AK6.</title>
        <authorList>
            <person name="Vaidya B."/>
            <person name="Khatri I."/>
            <person name="Tanuku N.R.S."/>
            <person name="Subramanian S."/>
            <person name="Pinnaka A."/>
        </authorList>
    </citation>
    <scope>NUCLEOTIDE SEQUENCE [LARGE SCALE GENOMIC DNA]</scope>
    <source>
        <strain evidence="2">AK6</strain>
    </source>
</reference>
<dbReference type="EMBL" id="AMZY02000009">
    <property type="protein sequence ID" value="EMS33709.1"/>
    <property type="molecule type" value="Genomic_DNA"/>
</dbReference>
<keyword evidence="3" id="KW-1185">Reference proteome</keyword>
<proteinExistence type="predicted"/>
<evidence type="ECO:0000313" key="3">
    <source>
        <dbReference type="Proteomes" id="UP000010953"/>
    </source>
</evidence>
<keyword evidence="2" id="KW-0378">Hydrolase</keyword>
<dbReference type="AlphaFoldDB" id="M7XFS1"/>
<dbReference type="GO" id="GO:0016787">
    <property type="term" value="F:hydrolase activity"/>
    <property type="evidence" value="ECO:0007669"/>
    <property type="project" value="UniProtKB-KW"/>
</dbReference>
<comment type="caution">
    <text evidence="2">The sequence shown here is derived from an EMBL/GenBank/DDBJ whole genome shotgun (WGS) entry which is preliminary data.</text>
</comment>
<name>M7XFS1_9BACT</name>
<dbReference type="InParanoid" id="M7XFS1"/>
<dbReference type="eggNOG" id="COG2133">
    <property type="taxonomic scope" value="Bacteria"/>
</dbReference>
<sequence>MLHACGKKAEGPNSLSKAEINEGWELLFDGETTNGWHVYNKGKVASIWQVKDGELYSNPENMSLETGDLVSDRQFEDFELKFDWKMTEGGNSGVFINVLEREDIPTPWASGPEYQLLENSHQDYTNDVKRPGCLYGFDAQKNRVESLPFGQWNQSRIRQVDGKIEFYLNGVLTAEKDLTSAEWQASVAESNFKGFPEFGKRISGHIVLQDWAKGVAFRNIKVKVL</sequence>
<dbReference type="InterPro" id="IPR010496">
    <property type="entry name" value="AL/BT2_dom"/>
</dbReference>
<dbReference type="Pfam" id="PF06439">
    <property type="entry name" value="3keto-disac_hyd"/>
    <property type="match status" value="1"/>
</dbReference>
<protein>
    <submittedName>
        <fullName evidence="2">Secreted glycosyl hydrolase</fullName>
    </submittedName>
</protein>
<dbReference type="Proteomes" id="UP000010953">
    <property type="component" value="Unassembled WGS sequence"/>
</dbReference>
<dbReference type="STRING" id="1239962.C943_04588"/>
<gene>
    <name evidence="2" type="ORF">C943_04588</name>
</gene>
<accession>M7XFS1</accession>
<dbReference type="Gene3D" id="2.60.120.560">
    <property type="entry name" value="Exo-inulinase, domain 1"/>
    <property type="match status" value="1"/>
</dbReference>
<organism evidence="2 3">
    <name type="scientific">Mariniradius saccharolyticus AK6</name>
    <dbReference type="NCBI Taxonomy" id="1239962"/>
    <lineage>
        <taxon>Bacteria</taxon>
        <taxon>Pseudomonadati</taxon>
        <taxon>Bacteroidota</taxon>
        <taxon>Cytophagia</taxon>
        <taxon>Cytophagales</taxon>
        <taxon>Cyclobacteriaceae</taxon>
        <taxon>Mariniradius</taxon>
    </lineage>
</organism>
<feature type="domain" description="3-keto-alpha-glucoside-1,2-lyase/3-keto-2-hydroxy-glucal hydratase" evidence="1">
    <location>
        <begin position="23"/>
        <end position="223"/>
    </location>
</feature>
<evidence type="ECO:0000259" key="1">
    <source>
        <dbReference type="Pfam" id="PF06439"/>
    </source>
</evidence>